<comment type="caution">
    <text evidence="7">The sequence shown here is derived from an EMBL/GenBank/DDBJ whole genome shotgun (WGS) entry which is preliminary data.</text>
</comment>
<feature type="transmembrane region" description="Helical" evidence="6">
    <location>
        <begin position="315"/>
        <end position="345"/>
    </location>
</feature>
<comment type="subcellular location">
    <subcellularLocation>
        <location evidence="1">Membrane</location>
        <topology evidence="1">Multi-pass membrane protein</topology>
    </subcellularLocation>
</comment>
<dbReference type="GO" id="GO:0055085">
    <property type="term" value="P:transmembrane transport"/>
    <property type="evidence" value="ECO:0007669"/>
    <property type="project" value="TreeGrafter"/>
</dbReference>
<comment type="similarity">
    <text evidence="2">Belongs to the autoinducer-2 exporter (AI-2E) (TC 2.A.86) family.</text>
</comment>
<evidence type="ECO:0000313" key="8">
    <source>
        <dbReference type="Proteomes" id="UP000321574"/>
    </source>
</evidence>
<dbReference type="PANTHER" id="PTHR21716:SF15">
    <property type="entry name" value="TRANSPORT PROTEIN YRRI-RELATED"/>
    <property type="match status" value="1"/>
</dbReference>
<evidence type="ECO:0000256" key="5">
    <source>
        <dbReference type="ARBA" id="ARBA00023136"/>
    </source>
</evidence>
<sequence>MYINKKAVQFLYWVITGIFVFLFIFLLVKLFPFYGAVFSFLWYLLAPFLIACLIAYLLHPIVCKLHELGMPKSIAILLIYLIFFGGGTYLVYQFYPTFLLQLRDLNEHLPDLVNMYETIIYQVYESTSLLPETVHEKIDQVITKVETDIEQFIGKIIGAITKIFDIIIWITVIPVLVFYFLKDYDHIKEYMKRFIPNQYLPEGSKLVHAVNESLGGYIRGQLIVSFFVGLVTYAVFQILELKYALLLGIIMGLTNIIPYFGPIIGAIPVIAIAITVSGKMVIYALIAIFAIQLIEGNFLAPYIVGKTTELHPVVIIFILLLGGQLGGVIGMILAVPFVTIMKVIIKHVSIMRSH</sequence>
<proteinExistence type="inferred from homology"/>
<feature type="transmembrane region" description="Helical" evidence="6">
    <location>
        <begin position="222"/>
        <end position="239"/>
    </location>
</feature>
<organism evidence="7 8">
    <name type="scientific">Cerasibacillus terrae</name>
    <dbReference type="NCBI Taxonomy" id="2498845"/>
    <lineage>
        <taxon>Bacteria</taxon>
        <taxon>Bacillati</taxon>
        <taxon>Bacillota</taxon>
        <taxon>Bacilli</taxon>
        <taxon>Bacillales</taxon>
        <taxon>Bacillaceae</taxon>
        <taxon>Cerasibacillus</taxon>
    </lineage>
</organism>
<name>A0A5C8P3H1_9BACI</name>
<dbReference type="RefSeq" id="WP_147665795.1">
    <property type="nucleotide sequence ID" value="NZ_VDUW01000001.1"/>
</dbReference>
<dbReference type="OrthoDB" id="9793390at2"/>
<dbReference type="PANTHER" id="PTHR21716">
    <property type="entry name" value="TRANSMEMBRANE PROTEIN"/>
    <property type="match status" value="1"/>
</dbReference>
<feature type="transmembrane region" description="Helical" evidence="6">
    <location>
        <begin position="281"/>
        <end position="303"/>
    </location>
</feature>
<keyword evidence="3 6" id="KW-0812">Transmembrane</keyword>
<keyword evidence="4 6" id="KW-1133">Transmembrane helix</keyword>
<evidence type="ECO:0000256" key="1">
    <source>
        <dbReference type="ARBA" id="ARBA00004141"/>
    </source>
</evidence>
<dbReference type="EMBL" id="VDUW01000001">
    <property type="protein sequence ID" value="TXL68059.1"/>
    <property type="molecule type" value="Genomic_DNA"/>
</dbReference>
<feature type="transmembrane region" description="Helical" evidence="6">
    <location>
        <begin position="156"/>
        <end position="181"/>
    </location>
</feature>
<evidence type="ECO:0000256" key="6">
    <source>
        <dbReference type="SAM" id="Phobius"/>
    </source>
</evidence>
<accession>A0A5C8P3H1</accession>
<feature type="transmembrane region" description="Helical" evidence="6">
    <location>
        <begin position="74"/>
        <end position="95"/>
    </location>
</feature>
<keyword evidence="8" id="KW-1185">Reference proteome</keyword>
<dbReference type="Proteomes" id="UP000321574">
    <property type="component" value="Unassembled WGS sequence"/>
</dbReference>
<evidence type="ECO:0000313" key="7">
    <source>
        <dbReference type="EMBL" id="TXL68059.1"/>
    </source>
</evidence>
<protein>
    <submittedName>
        <fullName evidence="7">AI-2E family transporter</fullName>
    </submittedName>
</protein>
<evidence type="ECO:0000256" key="4">
    <source>
        <dbReference type="ARBA" id="ARBA00022989"/>
    </source>
</evidence>
<keyword evidence="5 6" id="KW-0472">Membrane</keyword>
<evidence type="ECO:0000256" key="2">
    <source>
        <dbReference type="ARBA" id="ARBA00009773"/>
    </source>
</evidence>
<reference evidence="7 8" key="1">
    <citation type="submission" date="2019-06" db="EMBL/GenBank/DDBJ databases">
        <title>Cerasibacillus sp. nov., isolated from maize field.</title>
        <authorList>
            <person name="Lin S.-Y."/>
            <person name="Tsai C.-F."/>
            <person name="Young C.-C."/>
        </authorList>
    </citation>
    <scope>NUCLEOTIDE SEQUENCE [LARGE SCALE GENOMIC DNA]</scope>
    <source>
        <strain evidence="7 8">CC-CFT480</strain>
    </source>
</reference>
<feature type="transmembrane region" description="Helical" evidence="6">
    <location>
        <begin position="40"/>
        <end position="62"/>
    </location>
</feature>
<gene>
    <name evidence="7" type="ORF">FHP05_03300</name>
</gene>
<feature type="transmembrane region" description="Helical" evidence="6">
    <location>
        <begin position="245"/>
        <end position="274"/>
    </location>
</feature>
<evidence type="ECO:0000256" key="3">
    <source>
        <dbReference type="ARBA" id="ARBA00022692"/>
    </source>
</evidence>
<dbReference type="Pfam" id="PF01594">
    <property type="entry name" value="AI-2E_transport"/>
    <property type="match status" value="1"/>
</dbReference>
<dbReference type="AlphaFoldDB" id="A0A5C8P3H1"/>
<dbReference type="InterPro" id="IPR002549">
    <property type="entry name" value="AI-2E-like"/>
</dbReference>
<dbReference type="GO" id="GO:0016020">
    <property type="term" value="C:membrane"/>
    <property type="evidence" value="ECO:0007669"/>
    <property type="project" value="UniProtKB-SubCell"/>
</dbReference>
<feature type="transmembrane region" description="Helical" evidence="6">
    <location>
        <begin position="12"/>
        <end position="34"/>
    </location>
</feature>